<evidence type="ECO:0000256" key="8">
    <source>
        <dbReference type="SAM" id="MobiDB-lite"/>
    </source>
</evidence>
<feature type="compositionally biased region" description="Pro residues" evidence="8">
    <location>
        <begin position="307"/>
        <end position="332"/>
    </location>
</feature>
<organism evidence="10 11">
    <name type="scientific">Ornithorhynchus anatinus</name>
    <name type="common">Duckbill platypus</name>
    <dbReference type="NCBI Taxonomy" id="9258"/>
    <lineage>
        <taxon>Eukaryota</taxon>
        <taxon>Metazoa</taxon>
        <taxon>Chordata</taxon>
        <taxon>Craniata</taxon>
        <taxon>Vertebrata</taxon>
        <taxon>Euteleostomi</taxon>
        <taxon>Mammalia</taxon>
        <taxon>Monotremata</taxon>
        <taxon>Ornithorhynchidae</taxon>
        <taxon>Ornithorhynchus</taxon>
    </lineage>
</organism>
<dbReference type="InterPro" id="IPR033113">
    <property type="entry name" value="PLA2_histidine"/>
</dbReference>
<dbReference type="PROSITE" id="PS00118">
    <property type="entry name" value="PA2_HIS"/>
    <property type="match status" value="2"/>
</dbReference>
<keyword evidence="4 6" id="KW-1015">Disulfide bond</keyword>
<feature type="domain" description="Phospholipase A2-like central" evidence="9">
    <location>
        <begin position="728"/>
        <end position="843"/>
    </location>
</feature>
<dbReference type="Bgee" id="ENSOANG00000008101">
    <property type="expression patterns" value="Expressed in brain and 6 other cell types or tissues"/>
</dbReference>
<dbReference type="Proteomes" id="UP000002279">
    <property type="component" value="Chromosome 4"/>
</dbReference>
<evidence type="ECO:0000256" key="6">
    <source>
        <dbReference type="PIRSR" id="PIRSR601211-3"/>
    </source>
</evidence>
<dbReference type="Pfam" id="PF00068">
    <property type="entry name" value="Phospholip_A2_1"/>
    <property type="match status" value="2"/>
</dbReference>
<proteinExistence type="inferred from homology"/>
<dbReference type="InterPro" id="IPR037643">
    <property type="entry name" value="HHLA1"/>
</dbReference>
<feature type="disulfide bond" evidence="6">
    <location>
        <begin position="505"/>
        <end position="521"/>
    </location>
</feature>
<feature type="disulfide bond" evidence="6">
    <location>
        <begin position="520"/>
        <end position="576"/>
    </location>
</feature>
<comment type="subcellular location">
    <subcellularLocation>
        <location evidence="1">Secreted</location>
    </subcellularLocation>
</comment>
<dbReference type="AlphaFoldDB" id="A0A6I8NJM5"/>
<dbReference type="InterPro" id="IPR016090">
    <property type="entry name" value="PLA2-like_dom"/>
</dbReference>
<dbReference type="InterPro" id="IPR036444">
    <property type="entry name" value="PLipase_A2_dom_sf"/>
</dbReference>
<dbReference type="PANTHER" id="PTHR15299">
    <property type="entry name" value="HERV-H LTR-ASSOCIATING PROTEIN 1"/>
    <property type="match status" value="1"/>
</dbReference>
<dbReference type="SUPFAM" id="SSF48619">
    <property type="entry name" value="Phospholipase A2, PLA2"/>
    <property type="match status" value="2"/>
</dbReference>
<dbReference type="OMA" id="ATFICQS"/>
<dbReference type="SMART" id="SM00085">
    <property type="entry name" value="PA2c"/>
    <property type="match status" value="2"/>
</dbReference>
<feature type="active site" evidence="5">
    <location>
        <position position="524"/>
    </location>
</feature>
<dbReference type="GO" id="GO:0005509">
    <property type="term" value="F:calcium ion binding"/>
    <property type="evidence" value="ECO:0000318"/>
    <property type="project" value="GO_Central"/>
</dbReference>
<dbReference type="InterPro" id="IPR001211">
    <property type="entry name" value="PLA2"/>
</dbReference>
<feature type="compositionally biased region" description="Low complexity" evidence="8">
    <location>
        <begin position="677"/>
        <end position="699"/>
    </location>
</feature>
<reference evidence="10" key="2">
    <citation type="submission" date="2025-08" db="UniProtKB">
        <authorList>
            <consortium name="Ensembl"/>
        </authorList>
    </citation>
    <scope>IDENTIFICATION</scope>
    <source>
        <strain evidence="10">Glennie</strain>
    </source>
</reference>
<evidence type="ECO:0000256" key="5">
    <source>
        <dbReference type="PIRSR" id="PIRSR601211-1"/>
    </source>
</evidence>
<dbReference type="GO" id="GO:0005576">
    <property type="term" value="C:extracellular region"/>
    <property type="evidence" value="ECO:0007669"/>
    <property type="project" value="UniProtKB-SubCell"/>
</dbReference>
<dbReference type="GO" id="GO:0016042">
    <property type="term" value="P:lipid catabolic process"/>
    <property type="evidence" value="ECO:0007669"/>
    <property type="project" value="InterPro"/>
</dbReference>
<feature type="disulfide bond" evidence="6">
    <location>
        <begin position="536"/>
        <end position="562"/>
    </location>
</feature>
<evidence type="ECO:0000256" key="7">
    <source>
        <dbReference type="RuleBase" id="RU003654"/>
    </source>
</evidence>
<dbReference type="InParanoid" id="A0A6I8NJM5"/>
<dbReference type="FunCoup" id="A0A6I8NJM5">
    <property type="interactions" value="1"/>
</dbReference>
<dbReference type="PRINTS" id="PR00389">
    <property type="entry name" value="PHPHLIPASEA2"/>
</dbReference>
<dbReference type="GO" id="GO:0050482">
    <property type="term" value="P:arachidonate secretion"/>
    <property type="evidence" value="ECO:0007669"/>
    <property type="project" value="InterPro"/>
</dbReference>
<feature type="region of interest" description="Disordered" evidence="8">
    <location>
        <begin position="255"/>
        <end position="335"/>
    </location>
</feature>
<dbReference type="CDD" id="cd04707">
    <property type="entry name" value="otoconin_90"/>
    <property type="match status" value="2"/>
</dbReference>
<feature type="region of interest" description="Disordered" evidence="8">
    <location>
        <begin position="860"/>
        <end position="881"/>
    </location>
</feature>
<evidence type="ECO:0000313" key="10">
    <source>
        <dbReference type="Ensembl" id="ENSOANP00000040871.1"/>
    </source>
</evidence>
<dbReference type="InterPro" id="IPR041798">
    <property type="entry name" value="Otoconin-90"/>
</dbReference>
<evidence type="ECO:0000256" key="3">
    <source>
        <dbReference type="ARBA" id="ARBA00022525"/>
    </source>
</evidence>
<reference evidence="10 11" key="1">
    <citation type="journal article" date="2008" name="Nature">
        <title>Genome analysis of the platypus reveals unique signatures of evolution.</title>
        <authorList>
            <person name="Warren W.C."/>
            <person name="Hillier L.W."/>
            <person name="Marshall Graves J.A."/>
            <person name="Birney E."/>
            <person name="Ponting C.P."/>
            <person name="Grutzner F."/>
            <person name="Belov K."/>
            <person name="Miller W."/>
            <person name="Clarke L."/>
            <person name="Chinwalla A.T."/>
            <person name="Yang S.P."/>
            <person name="Heger A."/>
            <person name="Locke D.P."/>
            <person name="Miethke P."/>
            <person name="Waters P.D."/>
            <person name="Veyrunes F."/>
            <person name="Fulton L."/>
            <person name="Fulton B."/>
            <person name="Graves T."/>
            <person name="Wallis J."/>
            <person name="Puente X.S."/>
            <person name="Lopez-Otin C."/>
            <person name="Ordonez G.R."/>
            <person name="Eichler E.E."/>
            <person name="Chen L."/>
            <person name="Cheng Z."/>
            <person name="Deakin J.E."/>
            <person name="Alsop A."/>
            <person name="Thompson K."/>
            <person name="Kirby P."/>
            <person name="Papenfuss A.T."/>
            <person name="Wakefield M.J."/>
            <person name="Olender T."/>
            <person name="Lancet D."/>
            <person name="Huttley G.A."/>
            <person name="Smit A.F."/>
            <person name="Pask A."/>
            <person name="Temple-Smith P."/>
            <person name="Batzer M.A."/>
            <person name="Walker J.A."/>
            <person name="Konkel M.K."/>
            <person name="Harris R.S."/>
            <person name="Whittington C.M."/>
            <person name="Wong E.S."/>
            <person name="Gemmell N.J."/>
            <person name="Buschiazzo E."/>
            <person name="Vargas Jentzsch I.M."/>
            <person name="Merkel A."/>
            <person name="Schmitz J."/>
            <person name="Zemann A."/>
            <person name="Churakov G."/>
            <person name="Kriegs J.O."/>
            <person name="Brosius J."/>
            <person name="Murchison E.P."/>
            <person name="Sachidanandam R."/>
            <person name="Smith C."/>
            <person name="Hannon G.J."/>
            <person name="Tsend-Ayush E."/>
            <person name="McMillan D."/>
            <person name="Attenborough R."/>
            <person name="Rens W."/>
            <person name="Ferguson-Smith M."/>
            <person name="Lefevre C.M."/>
            <person name="Sharp J.A."/>
            <person name="Nicholas K.R."/>
            <person name="Ray D.A."/>
            <person name="Kube M."/>
            <person name="Reinhardt R."/>
            <person name="Pringle T.H."/>
            <person name="Taylor J."/>
            <person name="Jones R.C."/>
            <person name="Nixon B."/>
            <person name="Dacheux J.L."/>
            <person name="Niwa H."/>
            <person name="Sekita Y."/>
            <person name="Huang X."/>
            <person name="Stark A."/>
            <person name="Kheradpour P."/>
            <person name="Kellis M."/>
            <person name="Flicek P."/>
            <person name="Chen Y."/>
            <person name="Webber C."/>
            <person name="Hardison R."/>
            <person name="Nelson J."/>
            <person name="Hallsworth-Pepin K."/>
            <person name="Delehaunty K."/>
            <person name="Markovic C."/>
            <person name="Minx P."/>
            <person name="Feng Y."/>
            <person name="Kremitzki C."/>
            <person name="Mitreva M."/>
            <person name="Glasscock J."/>
            <person name="Wylie T."/>
            <person name="Wohldmann P."/>
            <person name="Thiru P."/>
            <person name="Nhan M.N."/>
            <person name="Pohl C.S."/>
            <person name="Smith S.M."/>
            <person name="Hou S."/>
            <person name="Nefedov M."/>
            <person name="de Jong P.J."/>
            <person name="Renfree M.B."/>
            <person name="Mardis E.R."/>
            <person name="Wilson R.K."/>
        </authorList>
    </citation>
    <scope>NUCLEOTIDE SEQUENCE [LARGE SCALE GENOMIC DNA]</scope>
    <source>
        <strain evidence="10 11">Glennie</strain>
    </source>
</reference>
<gene>
    <name evidence="10" type="primary">OC90</name>
</gene>
<feature type="compositionally biased region" description="Basic and acidic residues" evidence="8">
    <location>
        <begin position="702"/>
        <end position="711"/>
    </location>
</feature>
<protein>
    <recommendedName>
        <fullName evidence="9">Phospholipase A2-like central domain-containing protein</fullName>
    </recommendedName>
</protein>
<feature type="active site" evidence="5">
    <location>
        <position position="570"/>
    </location>
</feature>
<dbReference type="PANTHER" id="PTHR15299:SF3">
    <property type="entry name" value="HERV-H LTR-ASSOCIATING PROTEIN 1"/>
    <property type="match status" value="1"/>
</dbReference>
<evidence type="ECO:0000259" key="9">
    <source>
        <dbReference type="SMART" id="SM00085"/>
    </source>
</evidence>
<dbReference type="Ensembl" id="ENSOANT00000075745.1">
    <property type="protein sequence ID" value="ENSOANP00000040871.1"/>
    <property type="gene ID" value="ENSOANG00000008101.4"/>
</dbReference>
<reference evidence="10" key="3">
    <citation type="submission" date="2025-09" db="UniProtKB">
        <authorList>
            <consortium name="Ensembl"/>
        </authorList>
    </citation>
    <scope>IDENTIFICATION</scope>
    <source>
        <strain evidence="10">Glennie</strain>
    </source>
</reference>
<name>A0A6I8NJM5_ORNAN</name>
<feature type="disulfide bond" evidence="6">
    <location>
        <begin position="527"/>
        <end position="569"/>
    </location>
</feature>
<feature type="region of interest" description="Disordered" evidence="8">
    <location>
        <begin position="605"/>
        <end position="711"/>
    </location>
</feature>
<evidence type="ECO:0000256" key="1">
    <source>
        <dbReference type="ARBA" id="ARBA00004613"/>
    </source>
</evidence>
<dbReference type="GO" id="GO:0046470">
    <property type="term" value="P:phosphatidylcholine metabolic process"/>
    <property type="evidence" value="ECO:0000318"/>
    <property type="project" value="GO_Central"/>
</dbReference>
<dbReference type="GeneTree" id="ENSGT00940000159042"/>
<dbReference type="FunFam" id="1.20.90.10:FF:000006">
    <property type="entry name" value="Otoconin-90"/>
    <property type="match status" value="1"/>
</dbReference>
<dbReference type="GO" id="GO:0031012">
    <property type="term" value="C:extracellular matrix"/>
    <property type="evidence" value="ECO:0000318"/>
    <property type="project" value="GO_Central"/>
</dbReference>
<feature type="domain" description="Phospholipase A2-like central" evidence="9">
    <location>
        <begin position="479"/>
        <end position="595"/>
    </location>
</feature>
<keyword evidence="11" id="KW-1185">Reference proteome</keyword>
<dbReference type="Gene3D" id="1.20.90.10">
    <property type="entry name" value="Phospholipase A2 domain"/>
    <property type="match status" value="2"/>
</dbReference>
<dbReference type="GO" id="GO:0005543">
    <property type="term" value="F:phospholipid binding"/>
    <property type="evidence" value="ECO:0000318"/>
    <property type="project" value="GO_Central"/>
</dbReference>
<feature type="disulfide bond" evidence="6">
    <location>
        <begin position="556"/>
        <end position="567"/>
    </location>
</feature>
<dbReference type="GO" id="GO:0046471">
    <property type="term" value="P:phosphatidylglycerol metabolic process"/>
    <property type="evidence" value="ECO:0000318"/>
    <property type="project" value="GO_Central"/>
</dbReference>
<accession>A0A6I8NJM5</accession>
<keyword evidence="3" id="KW-0964">Secreted</keyword>
<evidence type="ECO:0000256" key="4">
    <source>
        <dbReference type="ARBA" id="ARBA00023157"/>
    </source>
</evidence>
<dbReference type="GO" id="GO:0047498">
    <property type="term" value="F:calcium-dependent phospholipase A2 activity"/>
    <property type="evidence" value="ECO:0000318"/>
    <property type="project" value="GO_Central"/>
</dbReference>
<evidence type="ECO:0000313" key="11">
    <source>
        <dbReference type="Proteomes" id="UP000002279"/>
    </source>
</evidence>
<feature type="region of interest" description="Disordered" evidence="8">
    <location>
        <begin position="215"/>
        <end position="243"/>
    </location>
</feature>
<evidence type="ECO:0000256" key="2">
    <source>
        <dbReference type="ARBA" id="ARBA00007056"/>
    </source>
</evidence>
<comment type="similarity">
    <text evidence="2 7">Belongs to the phospholipase A2 family.</text>
</comment>
<sequence length="906" mass="98515">MMEVASIYKSKVAFLFPELPSRTVDLSAVNLTELVNGMLHRALKGTKNFFSLLSVTSYSSFAFHKLSVAVYNISTLKKVDPTHFPTRYCYCLNNKTNDLSDFTALLVDIIGNSTSYLKEIFKSTSILSVSQSNETDCIYICVMTGSTGRNLSEFWEMVEKSPLINYTFSSNTSEALDVESILPSLKTIQEEREKITMEELQQNAHIGQTVPMATQVTAPQRLKMPPSRLPLRTQTGGLQGPEGSALEVSFWVGTRPSQGHEAPLSRGPPSHPSPTAARTAGRRPLPSPAPGTFAPGVQVTTNRPTKAPAPRPQSGFPPSPPSSSEYSPPPSPKLHLASRCPQLLVKERAVTSTPLTGSAPKINPCLMELCRFFQQCLCMSPARYSTKDAVRFCMEHYSWFLKNATFICQSVKRMSDSHNGQEPDTPDLPSELPLGPARNINNATFFSGVFKNVESVTLFFDCLGSHFTWLQAIFTNFPALLHFVNKMKCVTGLCPKDFEDYGCSCRFEMEGLPMDGTDRCCFQHRRCYEEASELECVQDPAQLSPDVGCVSQNITCESSDSCQQLLCLCDKAAIECFAGSNMNTSLNGLDPASCMGTGTSAELPTPSLWTSKPAALTVSPGAGAGRTAPSPPGSEDSPTLSGSHPAGLATSSPEGLHPEGSPDPGTRFQVPGVILAPSEPSPATTLLTPPAWSPATSPTNKETGRPTKNPCDRLTFRQLDWDGQVKRELPRLGEMLFCLTQRCPEEFESVGCFCGPEERGASADILDSCCFSHHCCLEQVKTMGCELERSSQVEVVCLDHKPECTGWNACEKLLCSCDRTAAECLAAASFNNSLPLPWRPGCRVTRAACPSGLPGRPFASVELGSRSSSSEESSEEVGPPGRFLRRLRRFVAEPLDSAGSRSRRGR</sequence>